<dbReference type="PANTHER" id="PTHR46539">
    <property type="entry name" value="E3 UBIQUITIN-PROTEIN LIGASE ATL42"/>
    <property type="match status" value="1"/>
</dbReference>
<dbReference type="Pfam" id="PF13639">
    <property type="entry name" value="zf-RING_2"/>
    <property type="match status" value="1"/>
</dbReference>
<feature type="domain" description="RING-type" evidence="10">
    <location>
        <begin position="107"/>
        <end position="149"/>
    </location>
</feature>
<dbReference type="SUPFAM" id="SSF57850">
    <property type="entry name" value="RING/U-box"/>
    <property type="match status" value="1"/>
</dbReference>
<dbReference type="AlphaFoldDB" id="A0A2T4GF06"/>
<evidence type="ECO:0000256" key="4">
    <source>
        <dbReference type="ARBA" id="ARBA00022771"/>
    </source>
</evidence>
<dbReference type="PANTHER" id="PTHR46539:SF1">
    <property type="entry name" value="E3 UBIQUITIN-PROTEIN LIGASE ATL42"/>
    <property type="match status" value="1"/>
</dbReference>
<keyword evidence="7 9" id="KW-0472">Membrane</keyword>
<proteinExistence type="predicted"/>
<evidence type="ECO:0000256" key="1">
    <source>
        <dbReference type="ARBA" id="ARBA00004370"/>
    </source>
</evidence>
<reference evidence="12" key="2">
    <citation type="submission" date="2020-11" db="EMBL/GenBank/DDBJ databases">
        <title>The chromosome-scale genome resource for two endophytic Fusarium species: F. culmorum and F. pseudograminearum.</title>
        <authorList>
            <person name="Yuan Z."/>
        </authorList>
    </citation>
    <scope>NUCLEOTIDE SEQUENCE</scope>
    <source>
        <strain evidence="12">Class2-1B</strain>
    </source>
</reference>
<evidence type="ECO:0000256" key="2">
    <source>
        <dbReference type="ARBA" id="ARBA00022692"/>
    </source>
</evidence>
<evidence type="ECO:0000256" key="5">
    <source>
        <dbReference type="ARBA" id="ARBA00022833"/>
    </source>
</evidence>
<gene>
    <name evidence="11" type="ORF">FCULG_00012942</name>
    <name evidence="12" type="ORF">HYE67_000015</name>
</gene>
<keyword evidence="13" id="KW-1185">Reference proteome</keyword>
<dbReference type="CDD" id="cd16454">
    <property type="entry name" value="RING-H2_PA-TM-RING"/>
    <property type="match status" value="1"/>
</dbReference>
<dbReference type="GO" id="GO:0016020">
    <property type="term" value="C:membrane"/>
    <property type="evidence" value="ECO:0007669"/>
    <property type="project" value="UniProtKB-SubCell"/>
</dbReference>
<dbReference type="Proteomes" id="UP000663297">
    <property type="component" value="Chromosome 1"/>
</dbReference>
<dbReference type="PROSITE" id="PS50089">
    <property type="entry name" value="ZF_RING_2"/>
    <property type="match status" value="1"/>
</dbReference>
<evidence type="ECO:0000256" key="9">
    <source>
        <dbReference type="SAM" id="Phobius"/>
    </source>
</evidence>
<dbReference type="Proteomes" id="UP000241587">
    <property type="component" value="Unassembled WGS sequence"/>
</dbReference>
<evidence type="ECO:0000256" key="3">
    <source>
        <dbReference type="ARBA" id="ARBA00022723"/>
    </source>
</evidence>
<dbReference type="SMART" id="SM00184">
    <property type="entry name" value="RING"/>
    <property type="match status" value="1"/>
</dbReference>
<dbReference type="Gene3D" id="3.30.40.10">
    <property type="entry name" value="Zinc/RING finger domain, C3HC4 (zinc finger)"/>
    <property type="match status" value="1"/>
</dbReference>
<keyword evidence="2 9" id="KW-0812">Transmembrane</keyword>
<evidence type="ECO:0000313" key="13">
    <source>
        <dbReference type="Proteomes" id="UP000241587"/>
    </source>
</evidence>
<evidence type="ECO:0000259" key="10">
    <source>
        <dbReference type="PROSITE" id="PS50089"/>
    </source>
</evidence>
<evidence type="ECO:0000313" key="12">
    <source>
        <dbReference type="EMBL" id="QPC57784.1"/>
    </source>
</evidence>
<evidence type="ECO:0000313" key="11">
    <source>
        <dbReference type="EMBL" id="PTD02055.1"/>
    </source>
</evidence>
<sequence>MFLPANPIARAAKEEGYVPHKPPSMAIVLTILGAMILILTPFWYGKIALIRRCFHTNATPPPRRTNLCLAPEALKLMPVTKYQSCLQEIRQLGENNRITPHDICQKCSICTDDFLNGVRIRSLPCGHLFHPKCIDPWLLERAVTCPMCRVDTLTHILMSPKMPSRPRRVFGDLPALSTVLTIQSGGPGTAIPPRPFHHYQTHVPTVTEISERAGAV</sequence>
<dbReference type="InterPro" id="IPR001841">
    <property type="entry name" value="Znf_RING"/>
</dbReference>
<keyword evidence="4 8" id="KW-0863">Zinc-finger</keyword>
<keyword evidence="3" id="KW-0479">Metal-binding</keyword>
<keyword evidence="6 9" id="KW-1133">Transmembrane helix</keyword>
<comment type="subcellular location">
    <subcellularLocation>
        <location evidence="1">Membrane</location>
    </subcellularLocation>
</comment>
<accession>A0A2T4GF06</accession>
<evidence type="ECO:0000256" key="8">
    <source>
        <dbReference type="PROSITE-ProRule" id="PRU00175"/>
    </source>
</evidence>
<dbReference type="OMA" id="ASNICLI"/>
<name>A0A2T4GF06_FUSCU</name>
<dbReference type="EMBL" id="CP064747">
    <property type="protein sequence ID" value="QPC57784.1"/>
    <property type="molecule type" value="Genomic_DNA"/>
</dbReference>
<protein>
    <recommendedName>
        <fullName evidence="10">RING-type domain-containing protein</fullName>
    </recommendedName>
</protein>
<dbReference type="EMBL" id="PVEM01000026">
    <property type="protein sequence ID" value="PTD02055.1"/>
    <property type="molecule type" value="Genomic_DNA"/>
</dbReference>
<organism evidence="11 13">
    <name type="scientific">Fusarium culmorum</name>
    <dbReference type="NCBI Taxonomy" id="5516"/>
    <lineage>
        <taxon>Eukaryota</taxon>
        <taxon>Fungi</taxon>
        <taxon>Dikarya</taxon>
        <taxon>Ascomycota</taxon>
        <taxon>Pezizomycotina</taxon>
        <taxon>Sordariomycetes</taxon>
        <taxon>Hypocreomycetidae</taxon>
        <taxon>Hypocreales</taxon>
        <taxon>Nectriaceae</taxon>
        <taxon>Fusarium</taxon>
    </lineage>
</organism>
<dbReference type="OrthoDB" id="8062037at2759"/>
<evidence type="ECO:0000256" key="7">
    <source>
        <dbReference type="ARBA" id="ARBA00023136"/>
    </source>
</evidence>
<keyword evidence="5" id="KW-0862">Zinc</keyword>
<evidence type="ECO:0000256" key="6">
    <source>
        <dbReference type="ARBA" id="ARBA00022989"/>
    </source>
</evidence>
<feature type="transmembrane region" description="Helical" evidence="9">
    <location>
        <begin position="25"/>
        <end position="44"/>
    </location>
</feature>
<dbReference type="GO" id="GO:0008270">
    <property type="term" value="F:zinc ion binding"/>
    <property type="evidence" value="ECO:0007669"/>
    <property type="project" value="UniProtKB-KW"/>
</dbReference>
<reference evidence="11 13" key="1">
    <citation type="submission" date="2018-02" db="EMBL/GenBank/DDBJ databases">
        <title>Fusarium culmorum secondary metabolites in fungal-bacterial-plant interactions.</title>
        <authorList>
            <person name="Schmidt R."/>
        </authorList>
    </citation>
    <scope>NUCLEOTIDE SEQUENCE [LARGE SCALE GENOMIC DNA]</scope>
    <source>
        <strain evidence="11 13">PV</strain>
    </source>
</reference>
<dbReference type="InterPro" id="IPR013083">
    <property type="entry name" value="Znf_RING/FYVE/PHD"/>
</dbReference>